<feature type="transmembrane region" description="Helical" evidence="3">
    <location>
        <begin position="21"/>
        <end position="41"/>
    </location>
</feature>
<comment type="similarity">
    <text evidence="2">Belongs to the EamA transporter family.</text>
</comment>
<dbReference type="SUPFAM" id="SSF103481">
    <property type="entry name" value="Multidrug resistance efflux transporter EmrE"/>
    <property type="match status" value="1"/>
</dbReference>
<dbReference type="InterPro" id="IPR037185">
    <property type="entry name" value="EmrE-like"/>
</dbReference>
<evidence type="ECO:0000256" key="2">
    <source>
        <dbReference type="ARBA" id="ARBA00007362"/>
    </source>
</evidence>
<sequence length="65" mass="7131">MYVVSFLLWMIIISKNDVSKIVPIGLGATNILIMFLSYFLLGESISMIQLIGVVTVIAGVILMNI</sequence>
<evidence type="ECO:0000256" key="3">
    <source>
        <dbReference type="SAM" id="Phobius"/>
    </source>
</evidence>
<dbReference type="InterPro" id="IPR000620">
    <property type="entry name" value="EamA_dom"/>
</dbReference>
<gene>
    <name evidence="5" type="ORF">OL234_01365</name>
</gene>
<proteinExistence type="inferred from homology"/>
<keyword evidence="6" id="KW-1185">Reference proteome</keyword>
<dbReference type="Proteomes" id="UP001179647">
    <property type="component" value="Chromosome"/>
</dbReference>
<dbReference type="EMBL" id="CP110232">
    <property type="protein sequence ID" value="WEG74292.1"/>
    <property type="molecule type" value="Genomic_DNA"/>
</dbReference>
<keyword evidence="3" id="KW-1133">Transmembrane helix</keyword>
<evidence type="ECO:0000313" key="5">
    <source>
        <dbReference type="EMBL" id="WEG74292.1"/>
    </source>
</evidence>
<keyword evidence="3" id="KW-0812">Transmembrane</keyword>
<evidence type="ECO:0000313" key="6">
    <source>
        <dbReference type="Proteomes" id="UP001179647"/>
    </source>
</evidence>
<reference evidence="5" key="1">
    <citation type="submission" date="2022-10" db="EMBL/GenBank/DDBJ databases">
        <title>Vagococcus sp. isolated from poultry meat.</title>
        <authorList>
            <person name="Johansson P."/>
            <person name="Bjorkroth J."/>
        </authorList>
    </citation>
    <scope>NUCLEOTIDE SEQUENCE</scope>
    <source>
        <strain evidence="5">STAA11</strain>
    </source>
</reference>
<accession>A0AAF0CWR7</accession>
<organism evidence="5 6">
    <name type="scientific">Vagococcus intermedius</name>
    <dbReference type="NCBI Taxonomy" id="2991418"/>
    <lineage>
        <taxon>Bacteria</taxon>
        <taxon>Bacillati</taxon>
        <taxon>Bacillota</taxon>
        <taxon>Bacilli</taxon>
        <taxon>Lactobacillales</taxon>
        <taxon>Enterococcaceae</taxon>
        <taxon>Vagococcus</taxon>
    </lineage>
</organism>
<dbReference type="RefSeq" id="WP_275470091.1">
    <property type="nucleotide sequence ID" value="NZ_CP110232.1"/>
</dbReference>
<evidence type="ECO:0000259" key="4">
    <source>
        <dbReference type="Pfam" id="PF00892"/>
    </source>
</evidence>
<feature type="domain" description="EamA" evidence="4">
    <location>
        <begin position="3"/>
        <end position="64"/>
    </location>
</feature>
<evidence type="ECO:0000256" key="1">
    <source>
        <dbReference type="ARBA" id="ARBA00004127"/>
    </source>
</evidence>
<name>A0AAF0CWR7_9ENTE</name>
<feature type="transmembrane region" description="Helical" evidence="3">
    <location>
        <begin position="47"/>
        <end position="64"/>
    </location>
</feature>
<dbReference type="Gene3D" id="1.10.3730.20">
    <property type="match status" value="1"/>
</dbReference>
<keyword evidence="3" id="KW-0472">Membrane</keyword>
<comment type="subcellular location">
    <subcellularLocation>
        <location evidence="1">Endomembrane system</location>
        <topology evidence="1">Multi-pass membrane protein</topology>
    </subcellularLocation>
</comment>
<dbReference type="KEGG" id="vie:OL234_01365"/>
<dbReference type="Pfam" id="PF00892">
    <property type="entry name" value="EamA"/>
    <property type="match status" value="1"/>
</dbReference>
<dbReference type="GO" id="GO:0016020">
    <property type="term" value="C:membrane"/>
    <property type="evidence" value="ECO:0007669"/>
    <property type="project" value="InterPro"/>
</dbReference>
<dbReference type="AlphaFoldDB" id="A0AAF0CWR7"/>
<protein>
    <submittedName>
        <fullName evidence="5">EamA family transporter</fullName>
    </submittedName>
</protein>